<protein>
    <submittedName>
        <fullName evidence="1">DUF559 domain-containing protein</fullName>
    </submittedName>
</protein>
<evidence type="ECO:0000313" key="1">
    <source>
        <dbReference type="EMBL" id="GAA2030619.1"/>
    </source>
</evidence>
<organism evidence="1 2">
    <name type="scientific">Agromyces tropicus</name>
    <dbReference type="NCBI Taxonomy" id="555371"/>
    <lineage>
        <taxon>Bacteria</taxon>
        <taxon>Bacillati</taxon>
        <taxon>Actinomycetota</taxon>
        <taxon>Actinomycetes</taxon>
        <taxon>Micrococcales</taxon>
        <taxon>Microbacteriaceae</taxon>
        <taxon>Agromyces</taxon>
    </lineage>
</organism>
<dbReference type="Proteomes" id="UP001501196">
    <property type="component" value="Unassembled WGS sequence"/>
</dbReference>
<reference evidence="2" key="1">
    <citation type="journal article" date="2019" name="Int. J. Syst. Evol. Microbiol.">
        <title>The Global Catalogue of Microorganisms (GCM) 10K type strain sequencing project: providing services to taxonomists for standard genome sequencing and annotation.</title>
        <authorList>
            <consortium name="The Broad Institute Genomics Platform"/>
            <consortium name="The Broad Institute Genome Sequencing Center for Infectious Disease"/>
            <person name="Wu L."/>
            <person name="Ma J."/>
        </authorList>
    </citation>
    <scope>NUCLEOTIDE SEQUENCE [LARGE SCALE GENOMIC DNA]</scope>
    <source>
        <strain evidence="2">JCM 15672</strain>
    </source>
</reference>
<keyword evidence="2" id="KW-1185">Reference proteome</keyword>
<dbReference type="RefSeq" id="WP_344370633.1">
    <property type="nucleotide sequence ID" value="NZ_BAAAPW010000002.1"/>
</dbReference>
<evidence type="ECO:0000313" key="2">
    <source>
        <dbReference type="Proteomes" id="UP001501196"/>
    </source>
</evidence>
<dbReference type="Gene3D" id="3.40.960.10">
    <property type="entry name" value="VSR Endonuclease"/>
    <property type="match status" value="1"/>
</dbReference>
<dbReference type="EMBL" id="BAAAPW010000002">
    <property type="protein sequence ID" value="GAA2030619.1"/>
    <property type="molecule type" value="Genomic_DNA"/>
</dbReference>
<comment type="caution">
    <text evidence="1">The sequence shown here is derived from an EMBL/GenBank/DDBJ whole genome shotgun (WGS) entry which is preliminary data.</text>
</comment>
<accession>A0ABP5FSL2</accession>
<proteinExistence type="predicted"/>
<dbReference type="InterPro" id="IPR011335">
    <property type="entry name" value="Restrct_endonuc-II-like"/>
</dbReference>
<dbReference type="SUPFAM" id="SSF52980">
    <property type="entry name" value="Restriction endonuclease-like"/>
    <property type="match status" value="1"/>
</dbReference>
<gene>
    <name evidence="1" type="ORF">GCM10009819_12960</name>
</gene>
<name>A0ABP5FSL2_9MICO</name>
<sequence length="315" mass="34593">MPRANPLPSELSTRPFTVREALDAGVGPDRLRRGDLVAPFHGGRAPAAVRLGLDGRCRLALALAPPSAFVCGATAASVHGIPLPPRLAFRQDVELAVPAPGRAIRRAGVIGRVLRIEAPDLERVRRMSVTTPIRTWCDLGVLLHVPELVAAGDWLLRRGLATASELERAADRRLDRRGVVGIRTALPLLDGRAESPKESELRAILHLAGLPAPDVNVDVVDPHGRFVARVDLLFAAYREVLEYQGDHHRTDRAQWRRDRTREAELESLGYHVTEVTDDDLADPVAMVARLARRLGGAGWTGSPRSLDGIRRRRRR</sequence>